<dbReference type="Pfam" id="PF00293">
    <property type="entry name" value="NUDIX"/>
    <property type="match status" value="1"/>
</dbReference>
<dbReference type="GO" id="GO:0016787">
    <property type="term" value="F:hydrolase activity"/>
    <property type="evidence" value="ECO:0007669"/>
    <property type="project" value="UniProtKB-KW"/>
</dbReference>
<gene>
    <name evidence="5" type="ORF">J2S44_007003</name>
</gene>
<evidence type="ECO:0000259" key="4">
    <source>
        <dbReference type="PROSITE" id="PS51462"/>
    </source>
</evidence>
<dbReference type="RefSeq" id="WP_310423000.1">
    <property type="nucleotide sequence ID" value="NZ_JAVDYC010000001.1"/>
</dbReference>
<evidence type="ECO:0000256" key="3">
    <source>
        <dbReference type="ARBA" id="ARBA00022842"/>
    </source>
</evidence>
<accession>A0AAE3ZZ96</accession>
<evidence type="ECO:0000313" key="5">
    <source>
        <dbReference type="EMBL" id="MDR7326753.1"/>
    </source>
</evidence>
<dbReference type="PANTHER" id="PTHR43046:SF12">
    <property type="entry name" value="GDP-MANNOSE MANNOSYL HYDROLASE"/>
    <property type="match status" value="1"/>
</dbReference>
<dbReference type="PANTHER" id="PTHR43046">
    <property type="entry name" value="GDP-MANNOSE MANNOSYL HYDROLASE"/>
    <property type="match status" value="1"/>
</dbReference>
<keyword evidence="2" id="KW-0378">Hydrolase</keyword>
<protein>
    <submittedName>
        <fullName evidence="5">ADP-ribose pyrophosphatase YjhB (NUDIX family)</fullName>
    </submittedName>
</protein>
<comment type="caution">
    <text evidence="5">The sequence shown here is derived from an EMBL/GenBank/DDBJ whole genome shotgun (WGS) entry which is preliminary data.</text>
</comment>
<keyword evidence="3" id="KW-0460">Magnesium</keyword>
<sequence>MTQVTGARPYAAAGALFQDDAGRVLLVIPTYKQQHDIPGGMVEPGETPRAACEREIREELSLHRTVGRLLVVDSQVYPTGDDILLFIFDGGELSPDERDSLAPDGVEISGFHFAAPETLDRFVPGDFASRLVNAVAARRSGDTFDLDKGRRTCA</sequence>
<dbReference type="AlphaFoldDB" id="A0AAE3ZZ96"/>
<name>A0AAE3ZZ96_9ACTN</name>
<dbReference type="Gene3D" id="3.90.79.10">
    <property type="entry name" value="Nucleoside Triphosphate Pyrophosphohydrolase"/>
    <property type="match status" value="1"/>
</dbReference>
<organism evidence="5 6">
    <name type="scientific">Catenuloplanes niger</name>
    <dbReference type="NCBI Taxonomy" id="587534"/>
    <lineage>
        <taxon>Bacteria</taxon>
        <taxon>Bacillati</taxon>
        <taxon>Actinomycetota</taxon>
        <taxon>Actinomycetes</taxon>
        <taxon>Micromonosporales</taxon>
        <taxon>Micromonosporaceae</taxon>
        <taxon>Catenuloplanes</taxon>
    </lineage>
</organism>
<keyword evidence="6" id="KW-1185">Reference proteome</keyword>
<reference evidence="5 6" key="1">
    <citation type="submission" date="2023-07" db="EMBL/GenBank/DDBJ databases">
        <title>Sequencing the genomes of 1000 actinobacteria strains.</title>
        <authorList>
            <person name="Klenk H.-P."/>
        </authorList>
    </citation>
    <scope>NUCLEOTIDE SEQUENCE [LARGE SCALE GENOMIC DNA]</scope>
    <source>
        <strain evidence="5 6">DSM 44711</strain>
    </source>
</reference>
<dbReference type="SUPFAM" id="SSF55811">
    <property type="entry name" value="Nudix"/>
    <property type="match status" value="1"/>
</dbReference>
<evidence type="ECO:0000256" key="1">
    <source>
        <dbReference type="ARBA" id="ARBA00001946"/>
    </source>
</evidence>
<proteinExistence type="predicted"/>
<evidence type="ECO:0000313" key="6">
    <source>
        <dbReference type="Proteomes" id="UP001183629"/>
    </source>
</evidence>
<dbReference type="CDD" id="cd18876">
    <property type="entry name" value="NUDIX_Hydrolase"/>
    <property type="match status" value="1"/>
</dbReference>
<comment type="cofactor">
    <cofactor evidence="1">
        <name>Mg(2+)</name>
        <dbReference type="ChEBI" id="CHEBI:18420"/>
    </cofactor>
</comment>
<dbReference type="InterPro" id="IPR000086">
    <property type="entry name" value="NUDIX_hydrolase_dom"/>
</dbReference>
<dbReference type="Proteomes" id="UP001183629">
    <property type="component" value="Unassembled WGS sequence"/>
</dbReference>
<feature type="domain" description="Nudix hydrolase" evidence="4">
    <location>
        <begin position="7"/>
        <end position="135"/>
    </location>
</feature>
<dbReference type="InterPro" id="IPR015797">
    <property type="entry name" value="NUDIX_hydrolase-like_dom_sf"/>
</dbReference>
<dbReference type="EMBL" id="JAVDYC010000001">
    <property type="protein sequence ID" value="MDR7326753.1"/>
    <property type="molecule type" value="Genomic_DNA"/>
</dbReference>
<dbReference type="PROSITE" id="PS51462">
    <property type="entry name" value="NUDIX"/>
    <property type="match status" value="1"/>
</dbReference>
<evidence type="ECO:0000256" key="2">
    <source>
        <dbReference type="ARBA" id="ARBA00022801"/>
    </source>
</evidence>